<dbReference type="CDD" id="cd08946">
    <property type="entry name" value="SDR_e"/>
    <property type="match status" value="1"/>
</dbReference>
<dbReference type="Gene3D" id="3.40.50.720">
    <property type="entry name" value="NAD(P)-binding Rossmann-like Domain"/>
    <property type="match status" value="1"/>
</dbReference>
<keyword evidence="3" id="KW-0614">Plasmid</keyword>
<dbReference type="Proteomes" id="UP001233264">
    <property type="component" value="Plasmid pSkuCCBAU71714b"/>
</dbReference>
<sequence length="329" mass="35698">MDRGEFGDPGRRPVAQGLCHRCRVHRARRGRSLHRLRRQSAEAPGGAIVMFTVFGGSGFIGRNLVRRLRNRGAEVRVPSRAAMPAAGEDLGHVVYAIGLTADFRTRPFDTIEAHVSLAAKLLRENGFSSFLYLSSTRVYAGSEDTREEARLTASPLDPSDLYNLSKLTGEAICLASGREKVRVARLSNVVGPGEAKSDTFLGALCREAGSGRIQLQTALDSSKDYIWIDDAVDLLLRIAQEGRHSVYNVASGRQTSHAEWCAAIQSRTKCSVAVDEGAPTISFAPIAVDRSKDEFAFAAAPVLERIAEILGEGEPDTGSHPRPSTRSRI</sequence>
<evidence type="ECO:0000256" key="1">
    <source>
        <dbReference type="SAM" id="MobiDB-lite"/>
    </source>
</evidence>
<geneLocation type="plasmid" evidence="3 4">
    <name>pSkuCCBAU71714b</name>
</geneLocation>
<protein>
    <submittedName>
        <fullName evidence="3">SDR family oxidoreductase</fullName>
    </submittedName>
</protein>
<feature type="region of interest" description="Disordered" evidence="1">
    <location>
        <begin position="310"/>
        <end position="329"/>
    </location>
</feature>
<evidence type="ECO:0000259" key="2">
    <source>
        <dbReference type="Pfam" id="PF01370"/>
    </source>
</evidence>
<evidence type="ECO:0000313" key="4">
    <source>
        <dbReference type="Proteomes" id="UP001233264"/>
    </source>
</evidence>
<accession>A0ABY8T2K4</accession>
<feature type="domain" description="NAD-dependent epimerase/dehydratase" evidence="2">
    <location>
        <begin position="52"/>
        <end position="250"/>
    </location>
</feature>
<evidence type="ECO:0000313" key="3">
    <source>
        <dbReference type="EMBL" id="WHS92096.1"/>
    </source>
</evidence>
<name>A0ABY8T2K4_9HYPH</name>
<gene>
    <name evidence="3" type="ORF">PZL22_000473</name>
</gene>
<organism evidence="3 4">
    <name type="scientific">Sinorhizobium kummerowiae</name>
    <dbReference type="NCBI Taxonomy" id="158892"/>
    <lineage>
        <taxon>Bacteria</taxon>
        <taxon>Pseudomonadati</taxon>
        <taxon>Pseudomonadota</taxon>
        <taxon>Alphaproteobacteria</taxon>
        <taxon>Hyphomicrobiales</taxon>
        <taxon>Rhizobiaceae</taxon>
        <taxon>Sinorhizobium/Ensifer group</taxon>
        <taxon>Sinorhizobium</taxon>
    </lineage>
</organism>
<proteinExistence type="predicted"/>
<dbReference type="Pfam" id="PF01370">
    <property type="entry name" value="Epimerase"/>
    <property type="match status" value="1"/>
</dbReference>
<dbReference type="PANTHER" id="PTHR43245">
    <property type="entry name" value="BIFUNCTIONAL POLYMYXIN RESISTANCE PROTEIN ARNA"/>
    <property type="match status" value="1"/>
</dbReference>
<dbReference type="SUPFAM" id="SSF51735">
    <property type="entry name" value="NAD(P)-binding Rossmann-fold domains"/>
    <property type="match status" value="1"/>
</dbReference>
<reference evidence="3 4" key="1">
    <citation type="submission" date="2023-03" db="EMBL/GenBank/DDBJ databases">
        <authorList>
            <person name="Menendez E."/>
            <person name="Kaur S."/>
            <person name="Flores-Felix J.D."/>
            <person name="diCenzo G.C."/>
            <person name="Peix A."/>
            <person name="Velazquez E."/>
        </authorList>
    </citation>
    <scope>NUCLEOTIDE SEQUENCE [LARGE SCALE GENOMIC DNA]</scope>
    <source>
        <strain evidence="3 4">CCBAU 71714</strain>
        <plasmid evidence="3 4">pSkuCCBAU71714b</plasmid>
    </source>
</reference>
<dbReference type="InterPro" id="IPR036291">
    <property type="entry name" value="NAD(P)-bd_dom_sf"/>
</dbReference>
<dbReference type="InterPro" id="IPR001509">
    <property type="entry name" value="Epimerase_deHydtase"/>
</dbReference>
<dbReference type="InterPro" id="IPR050177">
    <property type="entry name" value="Lipid_A_modif_metabolic_enz"/>
</dbReference>
<keyword evidence="4" id="KW-1185">Reference proteome</keyword>
<dbReference type="EMBL" id="CP120364">
    <property type="protein sequence ID" value="WHS92096.1"/>
    <property type="molecule type" value="Genomic_DNA"/>
</dbReference>